<dbReference type="AlphaFoldDB" id="A0AAW0CL31"/>
<feature type="compositionally biased region" description="Polar residues" evidence="1">
    <location>
        <begin position="295"/>
        <end position="306"/>
    </location>
</feature>
<reference evidence="2 3" key="1">
    <citation type="submission" date="2024-01" db="EMBL/GenBank/DDBJ databases">
        <title>A draft genome for a cacao thread blight-causing isolate of Paramarasmius palmivorus.</title>
        <authorList>
            <person name="Baruah I.K."/>
            <person name="Bukari Y."/>
            <person name="Amoako-Attah I."/>
            <person name="Meinhardt L.W."/>
            <person name="Bailey B.A."/>
            <person name="Cohen S.P."/>
        </authorList>
    </citation>
    <scope>NUCLEOTIDE SEQUENCE [LARGE SCALE GENOMIC DNA]</scope>
    <source>
        <strain evidence="2 3">GH-12</strain>
    </source>
</reference>
<feature type="region of interest" description="Disordered" evidence="1">
    <location>
        <begin position="143"/>
        <end position="165"/>
    </location>
</feature>
<feature type="region of interest" description="Disordered" evidence="1">
    <location>
        <begin position="265"/>
        <end position="306"/>
    </location>
</feature>
<gene>
    <name evidence="2" type="ORF">VNI00_010273</name>
</gene>
<evidence type="ECO:0000313" key="3">
    <source>
        <dbReference type="Proteomes" id="UP001383192"/>
    </source>
</evidence>
<proteinExistence type="predicted"/>
<accession>A0AAW0CL31</accession>
<keyword evidence="3" id="KW-1185">Reference proteome</keyword>
<protein>
    <submittedName>
        <fullName evidence="2">Uncharacterized protein</fullName>
    </submittedName>
</protein>
<dbReference type="EMBL" id="JAYKXP010000040">
    <property type="protein sequence ID" value="KAK7039099.1"/>
    <property type="molecule type" value="Genomic_DNA"/>
</dbReference>
<organism evidence="2 3">
    <name type="scientific">Paramarasmius palmivorus</name>
    <dbReference type="NCBI Taxonomy" id="297713"/>
    <lineage>
        <taxon>Eukaryota</taxon>
        <taxon>Fungi</taxon>
        <taxon>Dikarya</taxon>
        <taxon>Basidiomycota</taxon>
        <taxon>Agaricomycotina</taxon>
        <taxon>Agaricomycetes</taxon>
        <taxon>Agaricomycetidae</taxon>
        <taxon>Agaricales</taxon>
        <taxon>Marasmiineae</taxon>
        <taxon>Marasmiaceae</taxon>
        <taxon>Paramarasmius</taxon>
    </lineage>
</organism>
<dbReference type="Proteomes" id="UP001383192">
    <property type="component" value="Unassembled WGS sequence"/>
</dbReference>
<evidence type="ECO:0000313" key="2">
    <source>
        <dbReference type="EMBL" id="KAK7039099.1"/>
    </source>
</evidence>
<evidence type="ECO:0000256" key="1">
    <source>
        <dbReference type="SAM" id="MobiDB-lite"/>
    </source>
</evidence>
<name>A0AAW0CL31_9AGAR</name>
<comment type="caution">
    <text evidence="2">The sequence shown here is derived from an EMBL/GenBank/DDBJ whole genome shotgun (WGS) entry which is preliminary data.</text>
</comment>
<sequence>MSPAPSNLSDIFESHVKDPLSLHNEDFLKNVMFKHSGTGEVVVQKGSKERENKAAVLKIVGRVSNNDCFLSPFATWTQRTGRDFTSIEHSFSLDEPSHCVPFKTAHWKAAIKRLKTLLYLESNPDFRRQGVLLEGGHERDRIQLKHPTFSPKDPDATEDSDSDSGLPDVFTWAGWPVDGEAKDALDELHNKGTHDLIPLPAYDMDAELISPAQYKDVLMNAIVEAHFVLEHWRFAGEKKDVFKASIVKVYALTPPFKYTVESPIKGSARRRIGKSDPDSPTKRRRIATSEADGENSGSQTSPTTRS</sequence>